<comment type="caution">
    <text evidence="1">The sequence shown here is derived from an EMBL/GenBank/DDBJ whole genome shotgun (WGS) entry which is preliminary data.</text>
</comment>
<dbReference type="Proteomes" id="UP000828390">
    <property type="component" value="Unassembled WGS sequence"/>
</dbReference>
<reference evidence="1" key="2">
    <citation type="submission" date="2020-11" db="EMBL/GenBank/DDBJ databases">
        <authorList>
            <person name="McCartney M.A."/>
            <person name="Auch B."/>
            <person name="Kono T."/>
            <person name="Mallez S."/>
            <person name="Becker A."/>
            <person name="Gohl D.M."/>
            <person name="Silverstein K.A.T."/>
            <person name="Koren S."/>
            <person name="Bechman K.B."/>
            <person name="Herman A."/>
            <person name="Abrahante J.E."/>
            <person name="Garbe J."/>
        </authorList>
    </citation>
    <scope>NUCLEOTIDE SEQUENCE</scope>
    <source>
        <strain evidence="1">Duluth1</strain>
        <tissue evidence="1">Whole animal</tissue>
    </source>
</reference>
<protein>
    <submittedName>
        <fullName evidence="1">Uncharacterized protein</fullName>
    </submittedName>
</protein>
<dbReference type="EMBL" id="JAIWYP010000008">
    <property type="protein sequence ID" value="KAH3783805.1"/>
    <property type="molecule type" value="Genomic_DNA"/>
</dbReference>
<evidence type="ECO:0000313" key="1">
    <source>
        <dbReference type="EMBL" id="KAH3783805.1"/>
    </source>
</evidence>
<proteinExistence type="predicted"/>
<accession>A0A9D4EPE7</accession>
<evidence type="ECO:0000313" key="2">
    <source>
        <dbReference type="Proteomes" id="UP000828390"/>
    </source>
</evidence>
<name>A0A9D4EPE7_DREPO</name>
<dbReference type="AlphaFoldDB" id="A0A9D4EPE7"/>
<reference evidence="1" key="1">
    <citation type="journal article" date="2019" name="bioRxiv">
        <title>The Genome of the Zebra Mussel, Dreissena polymorpha: A Resource for Invasive Species Research.</title>
        <authorList>
            <person name="McCartney M.A."/>
            <person name="Auch B."/>
            <person name="Kono T."/>
            <person name="Mallez S."/>
            <person name="Zhang Y."/>
            <person name="Obille A."/>
            <person name="Becker A."/>
            <person name="Abrahante J.E."/>
            <person name="Garbe J."/>
            <person name="Badalamenti J.P."/>
            <person name="Herman A."/>
            <person name="Mangelson H."/>
            <person name="Liachko I."/>
            <person name="Sullivan S."/>
            <person name="Sone E.D."/>
            <person name="Koren S."/>
            <person name="Silverstein K.A.T."/>
            <person name="Beckman K.B."/>
            <person name="Gohl D.M."/>
        </authorList>
    </citation>
    <scope>NUCLEOTIDE SEQUENCE</scope>
    <source>
        <strain evidence="1">Duluth1</strain>
        <tissue evidence="1">Whole animal</tissue>
    </source>
</reference>
<sequence>MAGLADVFSEQERTNWLKACLGLNIAKHALEVFVDREIKDAQSVANFMFCVILKPLKSEKAHCRTCVPNILHN</sequence>
<gene>
    <name evidence="1" type="ORF">DPMN_161755</name>
</gene>
<organism evidence="1 2">
    <name type="scientific">Dreissena polymorpha</name>
    <name type="common">Zebra mussel</name>
    <name type="synonym">Mytilus polymorpha</name>
    <dbReference type="NCBI Taxonomy" id="45954"/>
    <lineage>
        <taxon>Eukaryota</taxon>
        <taxon>Metazoa</taxon>
        <taxon>Spiralia</taxon>
        <taxon>Lophotrochozoa</taxon>
        <taxon>Mollusca</taxon>
        <taxon>Bivalvia</taxon>
        <taxon>Autobranchia</taxon>
        <taxon>Heteroconchia</taxon>
        <taxon>Euheterodonta</taxon>
        <taxon>Imparidentia</taxon>
        <taxon>Neoheterodontei</taxon>
        <taxon>Myida</taxon>
        <taxon>Dreissenoidea</taxon>
        <taxon>Dreissenidae</taxon>
        <taxon>Dreissena</taxon>
    </lineage>
</organism>
<keyword evidence="2" id="KW-1185">Reference proteome</keyword>